<feature type="domain" description="DnaB/C C-terminal" evidence="3">
    <location>
        <begin position="316"/>
        <end position="389"/>
    </location>
</feature>
<feature type="compositionally biased region" description="Basic and acidic residues" evidence="2">
    <location>
        <begin position="442"/>
        <end position="458"/>
    </location>
</feature>
<dbReference type="eggNOG" id="COG3611">
    <property type="taxonomic scope" value="Bacteria"/>
</dbReference>
<dbReference type="RefSeq" id="WP_003776132.1">
    <property type="nucleotide sequence ID" value="NZ_JH992957.1"/>
</dbReference>
<dbReference type="STRING" id="883081.HMPREF9698_00050"/>
<sequence>MAYPWQGLDPKDYITIEASQAISDQDVTLVTMVYKPIIKADAFSLYLTLKSYIDKASLDQADLLQSRLLAELGLGLADFYQARVRLEAMGLLSVYKNQMKDYIYTLHPPLSATSFFNEPLLCVLLKDAVGDKVFASYRSRLLPDLRSKEGYQNITKSFLDVYQVNPNKVDVKAPSSTSPEDHPDFSLSQADMTSFDWDFLQEGLSKQLVSHDFLSEDIKEIIRIYHLTYGFNELEVRQAVLEAADLETGQVEAESLQKVLNRQVNRLGKANQLQAQLVSDQGHDQDKDRKGGSVAGDPVQEIIDVAKSMSPYDYLKSIKDQRHGIVSSSEKWLIKELMDYAKFPKEVLNILIHYILVVKNNTQVSKNFALKIADDWAQKGVTSAEDALEVIKGRYLNRQKNRQSKRKSWSKPSKRMGKQESRPAWMAQPNRQSPESDPDQESDMRSRLKDIMNREGES</sequence>
<evidence type="ECO:0000259" key="4">
    <source>
        <dbReference type="Pfam" id="PF25888"/>
    </source>
</evidence>
<evidence type="ECO:0000256" key="1">
    <source>
        <dbReference type="ARBA" id="ARBA00093462"/>
    </source>
</evidence>
<dbReference type="Proteomes" id="UP000009875">
    <property type="component" value="Unassembled WGS sequence"/>
</dbReference>
<feature type="compositionally biased region" description="Basic residues" evidence="2">
    <location>
        <begin position="399"/>
        <end position="416"/>
    </location>
</feature>
<comment type="similarity">
    <text evidence="1">Belongs to the DnaB/DnaD family.</text>
</comment>
<name>K9EZ32_9LACT</name>
<evidence type="ECO:0000256" key="2">
    <source>
        <dbReference type="SAM" id="MobiDB-lite"/>
    </source>
</evidence>
<dbReference type="Gene3D" id="1.10.10.630">
    <property type="entry name" value="DnaD domain-like"/>
    <property type="match status" value="1"/>
</dbReference>
<organism evidence="5 6">
    <name type="scientific">Alloiococcus otitis ATCC 51267</name>
    <dbReference type="NCBI Taxonomy" id="883081"/>
    <lineage>
        <taxon>Bacteria</taxon>
        <taxon>Bacillati</taxon>
        <taxon>Bacillota</taxon>
        <taxon>Bacilli</taxon>
        <taxon>Lactobacillales</taxon>
        <taxon>Carnobacteriaceae</taxon>
        <taxon>Alloiococcus</taxon>
    </lineage>
</organism>
<dbReference type="HOGENOM" id="CLU_040783_1_0_9"/>
<evidence type="ECO:0000313" key="6">
    <source>
        <dbReference type="Proteomes" id="UP000009875"/>
    </source>
</evidence>
<dbReference type="InterPro" id="IPR058660">
    <property type="entry name" value="WHD_DnaB"/>
</dbReference>
<keyword evidence="6" id="KW-1185">Reference proteome</keyword>
<reference evidence="5 6" key="1">
    <citation type="submission" date="2012-09" db="EMBL/GenBank/DDBJ databases">
        <title>The Genome Sequence of Alloiococcus otitis ATCC 51267.</title>
        <authorList>
            <consortium name="The Broad Institute Genome Sequencing Platform"/>
            <person name="Earl A."/>
            <person name="Ward D."/>
            <person name="Feldgarden M."/>
            <person name="Gevers D."/>
            <person name="Huys G."/>
            <person name="Walker B."/>
            <person name="Young S.K."/>
            <person name="Zeng Q."/>
            <person name="Gargeya S."/>
            <person name="Fitzgerald M."/>
            <person name="Haas B."/>
            <person name="Abouelleil A."/>
            <person name="Alvarado L."/>
            <person name="Arachchi H.M."/>
            <person name="Berlin A.M."/>
            <person name="Chapman S.B."/>
            <person name="Goldberg J."/>
            <person name="Griggs A."/>
            <person name="Gujja S."/>
            <person name="Hansen M."/>
            <person name="Howarth C."/>
            <person name="Imamovic A."/>
            <person name="Larimer J."/>
            <person name="McCowen C."/>
            <person name="Montmayeur A."/>
            <person name="Murphy C."/>
            <person name="Neiman D."/>
            <person name="Pearson M."/>
            <person name="Priest M."/>
            <person name="Roberts A."/>
            <person name="Saif S."/>
            <person name="Shea T."/>
            <person name="Sisk P."/>
            <person name="Sykes S."/>
            <person name="Wortman J."/>
            <person name="Nusbaum C."/>
            <person name="Birren B."/>
        </authorList>
    </citation>
    <scope>NUCLEOTIDE SEQUENCE [LARGE SCALE GENOMIC DNA]</scope>
    <source>
        <strain evidence="5 6">ATCC 51267</strain>
    </source>
</reference>
<dbReference type="InterPro" id="IPR034829">
    <property type="entry name" value="DnaD-like_sf"/>
</dbReference>
<comment type="caution">
    <text evidence="5">The sequence shown here is derived from an EMBL/GenBank/DDBJ whole genome shotgun (WGS) entry which is preliminary data.</text>
</comment>
<dbReference type="AlphaFoldDB" id="K9EZ32"/>
<proteinExistence type="inferred from homology"/>
<evidence type="ECO:0000313" key="5">
    <source>
        <dbReference type="EMBL" id="EKU94460.1"/>
    </source>
</evidence>
<feature type="domain" description="Replicative helicase loading/DNA remodeling protein DnaB N-terminal winged helix" evidence="4">
    <location>
        <begin position="10"/>
        <end position="236"/>
    </location>
</feature>
<protein>
    <submittedName>
        <fullName evidence="5">Uncharacterized protein</fullName>
    </submittedName>
</protein>
<dbReference type="Pfam" id="PF07261">
    <property type="entry name" value="DnaB_2"/>
    <property type="match status" value="1"/>
</dbReference>
<dbReference type="EMBL" id="AGXA01000001">
    <property type="protein sequence ID" value="EKU94460.1"/>
    <property type="molecule type" value="Genomic_DNA"/>
</dbReference>
<evidence type="ECO:0000259" key="3">
    <source>
        <dbReference type="Pfam" id="PF07261"/>
    </source>
</evidence>
<dbReference type="Pfam" id="PF25888">
    <property type="entry name" value="WHD_DnaB"/>
    <property type="match status" value="1"/>
</dbReference>
<dbReference type="InterPro" id="IPR006343">
    <property type="entry name" value="DnaB/C_C"/>
</dbReference>
<dbReference type="OrthoDB" id="2082007at2"/>
<accession>K9EZ32</accession>
<gene>
    <name evidence="5" type="ORF">HMPREF9698_00050</name>
</gene>
<feature type="region of interest" description="Disordered" evidence="2">
    <location>
        <begin position="399"/>
        <end position="458"/>
    </location>
</feature>